<reference evidence="3" key="1">
    <citation type="submission" date="2022-07" db="EMBL/GenBank/DDBJ databases">
        <title>Phylogenomic reconstructions and comparative analyses of Kickxellomycotina fungi.</title>
        <authorList>
            <person name="Reynolds N.K."/>
            <person name="Stajich J.E."/>
            <person name="Barry K."/>
            <person name="Grigoriev I.V."/>
            <person name="Crous P."/>
            <person name="Smith M.E."/>
        </authorList>
    </citation>
    <scope>NUCLEOTIDE SEQUENCE</scope>
    <source>
        <strain evidence="3">NBRC 100468</strain>
    </source>
</reference>
<dbReference type="PANTHER" id="PTHR39218">
    <property type="entry name" value="OXIDOREDUCTASE 14 KDA SUBUNIT, PUTATIVE (AFU_ORTHOLOGUE AFUA_1G12110)-RELATED"/>
    <property type="match status" value="1"/>
</dbReference>
<keyword evidence="4" id="KW-1185">Reference proteome</keyword>
<evidence type="ECO:0000313" key="3">
    <source>
        <dbReference type="EMBL" id="KAJ1920174.1"/>
    </source>
</evidence>
<dbReference type="EMBL" id="JANBPU010000017">
    <property type="protein sequence ID" value="KAJ1920174.1"/>
    <property type="molecule type" value="Genomic_DNA"/>
</dbReference>
<gene>
    <name evidence="3" type="ORF">H4219_001547</name>
</gene>
<dbReference type="AlphaFoldDB" id="A0A9W8A4N0"/>
<evidence type="ECO:0000256" key="2">
    <source>
        <dbReference type="SAM" id="Phobius"/>
    </source>
</evidence>
<dbReference type="OrthoDB" id="2141050at2759"/>
<evidence type="ECO:0000256" key="1">
    <source>
        <dbReference type="SAM" id="Coils"/>
    </source>
</evidence>
<dbReference type="Proteomes" id="UP001150538">
    <property type="component" value="Unassembled WGS sequence"/>
</dbReference>
<proteinExistence type="predicted"/>
<dbReference type="PANTHER" id="PTHR39218:SF1">
    <property type="entry name" value="OXIDOREDUCTASE 14 KDA SUBUNIT, PUTATIVE (AFU_ORTHOLOGUE AFUA_1G12110)-RELATED"/>
    <property type="match status" value="1"/>
</dbReference>
<comment type="caution">
    <text evidence="3">The sequence shown here is derived from an EMBL/GenBank/DDBJ whole genome shotgun (WGS) entry which is preliminary data.</text>
</comment>
<keyword evidence="1" id="KW-0175">Coiled coil</keyword>
<keyword evidence="2" id="KW-0812">Transmembrane</keyword>
<feature type="transmembrane region" description="Helical" evidence="2">
    <location>
        <begin position="31"/>
        <end position="51"/>
    </location>
</feature>
<sequence>MVLLSNIIGGATFGFTARALAVALQGRPVFQKFGGLAAWTVTGGLVGFGYFHAQQSQLQKIEQRRKELLEKREIRRNKEAAEN</sequence>
<keyword evidence="2" id="KW-1133">Transmembrane helix</keyword>
<keyword evidence="2" id="KW-0472">Membrane</keyword>
<accession>A0A9W8A4N0</accession>
<feature type="coiled-coil region" evidence="1">
    <location>
        <begin position="51"/>
        <end position="78"/>
    </location>
</feature>
<protein>
    <submittedName>
        <fullName evidence="3">Uncharacterized protein</fullName>
    </submittedName>
</protein>
<evidence type="ECO:0000313" key="4">
    <source>
        <dbReference type="Proteomes" id="UP001150538"/>
    </source>
</evidence>
<organism evidence="3 4">
    <name type="scientific">Mycoemilia scoparia</name>
    <dbReference type="NCBI Taxonomy" id="417184"/>
    <lineage>
        <taxon>Eukaryota</taxon>
        <taxon>Fungi</taxon>
        <taxon>Fungi incertae sedis</taxon>
        <taxon>Zoopagomycota</taxon>
        <taxon>Kickxellomycotina</taxon>
        <taxon>Kickxellomycetes</taxon>
        <taxon>Kickxellales</taxon>
        <taxon>Kickxellaceae</taxon>
        <taxon>Mycoemilia</taxon>
    </lineage>
</organism>
<name>A0A9W8A4N0_9FUNG</name>